<keyword evidence="4" id="KW-0732">Signal</keyword>
<gene>
    <name evidence="6" type="ORF">QQS21_011102</name>
</gene>
<dbReference type="InterPro" id="IPR036770">
    <property type="entry name" value="Ankyrin_rpt-contain_sf"/>
</dbReference>
<dbReference type="InterPro" id="IPR002110">
    <property type="entry name" value="Ankyrin_rpt"/>
</dbReference>
<keyword evidence="2" id="KW-0040">ANK repeat</keyword>
<dbReference type="Gene3D" id="3.40.50.300">
    <property type="entry name" value="P-loop containing nucleotide triphosphate hydrolases"/>
    <property type="match status" value="1"/>
</dbReference>
<reference evidence="6" key="1">
    <citation type="submission" date="2023-06" db="EMBL/GenBank/DDBJ databases">
        <title>Conoideocrella luteorostrata (Hypocreales: Clavicipitaceae), a potential biocontrol fungus for elongate hemlock scale in United States Christmas tree production areas.</title>
        <authorList>
            <person name="Barrett H."/>
            <person name="Lovett B."/>
            <person name="Macias A.M."/>
            <person name="Stajich J.E."/>
            <person name="Kasson M.T."/>
        </authorList>
    </citation>
    <scope>NUCLEOTIDE SEQUENCE</scope>
    <source>
        <strain evidence="6">ARSEF 14590</strain>
    </source>
</reference>
<feature type="repeat" description="ANK" evidence="2">
    <location>
        <begin position="1006"/>
        <end position="1038"/>
    </location>
</feature>
<organism evidence="6 7">
    <name type="scientific">Conoideocrella luteorostrata</name>
    <dbReference type="NCBI Taxonomy" id="1105319"/>
    <lineage>
        <taxon>Eukaryota</taxon>
        <taxon>Fungi</taxon>
        <taxon>Dikarya</taxon>
        <taxon>Ascomycota</taxon>
        <taxon>Pezizomycotina</taxon>
        <taxon>Sordariomycetes</taxon>
        <taxon>Hypocreomycetidae</taxon>
        <taxon>Hypocreales</taxon>
        <taxon>Clavicipitaceae</taxon>
        <taxon>Conoideocrella</taxon>
    </lineage>
</organism>
<evidence type="ECO:0000313" key="7">
    <source>
        <dbReference type="Proteomes" id="UP001251528"/>
    </source>
</evidence>
<feature type="repeat" description="ANK" evidence="2">
    <location>
        <begin position="910"/>
        <end position="942"/>
    </location>
</feature>
<feature type="repeat" description="ANK" evidence="2">
    <location>
        <begin position="973"/>
        <end position="1005"/>
    </location>
</feature>
<dbReference type="PROSITE" id="PS50088">
    <property type="entry name" value="ANK_REPEAT"/>
    <property type="match status" value="9"/>
</dbReference>
<feature type="transmembrane region" description="Helical" evidence="3">
    <location>
        <begin position="20"/>
        <end position="37"/>
    </location>
</feature>
<dbReference type="Pfam" id="PF12796">
    <property type="entry name" value="Ank_2"/>
    <property type="match status" value="2"/>
</dbReference>
<sequence length="1200" mass="134764">MAFFTLLILVRVFTRSHGGVWDMFWICCLLLVAFMYIRPWLRRRGQVADCPPKAELGLQILHDSEEANIDIVAVHGLGANPDYAWVWQPKHNPPNRPGYPDKYFNWIKELLPSKLSCRVLAFNYDSTWVSTDSAPQQRLSNISDSLLDSLRNNRDKVSPETALKISGCVDHPTKQAVDRPLIFIGHSFGGNVIEQAIVSASRLDSVNRHIAESTVGVVFLGTPHRGSRAATWAKWIAWLASCGADTEDRLLRALEERSDSLTDRLHNFSCWLFSESVPVLCCFEQLPTDYSSRIGIVGEFVWPLVPSKRFKELVVPETSACIDGHHKISLPTDHLNINKFYGPKDHSFQLIYEQILQMAKSANGRLSRRRKPENIPTSEGSTSGDLRKCLQKMGVRNPKDILSDIQRQKGRRLGHTCEWILKRDEFSIWSASEEPQLLLVIGSPGIGKTIMSTFLVHELTRKVEKSTGKVLAYFFCDDKDHGRKTPTAIMRSFIWQLLLQRHELFQHVQPDFERQTDLLNDFSAVWRIFQRMLQDERAGEVFILIDALDECESSTRENLLVEIKQLFLLSPCGSLGRVKLLITCRPGISDITRQFRALGTWLRIDSAKINNDLSEYINIKVNEITDISGEKYPHNLKEKVRSALKDKAGGTFLWVSLMLAELRGVLMSQVEEKLENLPQGLNDTYATILDRIPSNNRETAQFILRCMVAARRPLRKSEIQTAYATWKTGLVQQGKDLEKYTDILSVCSTILYVESGDNATLNFCHQSVKDFLLHKTLSAKTWYYSTEDEAHLHVFKACWTYLSAKEFNHGGLVVSREAGKAGRLLKTDTSKLQSLFTDHWFLKYSSSKWENHAIGSHQALLRGWCKLAIDVTKAPTLRDAWLLRTAKEGQEDVAKLLLKKGADIEAKDKYGQTPLSLATEEGREAVAKLLLDKGADIEAKDKHGRTPLSLATKEAMTKLLLEKGADIEAKDKYGQTPLSLATEEGREAMAKLLLDKGADIEAKDKHGRTPLSLAAQKGYQDVAKLLLDKGADIEAKDKYGRTPLRVAALSGYKATTKLLLERGADIEAKDEYGRTPLRVAALIGHKAIAKLLLENGAIVNAKDKDVQTPLRVAAFNGHEAVAKLLPENGADVDAKVKDGADVDVKDKDGQTPLLEKGADFNAKDEYSWTPLRLATLKRHETVVKLLLERGADIDAMDKDS</sequence>
<accession>A0AAJ0CGH3</accession>
<dbReference type="Gene3D" id="1.25.40.20">
    <property type="entry name" value="Ankyrin repeat-containing domain"/>
    <property type="match status" value="5"/>
</dbReference>
<dbReference type="InterPro" id="IPR007111">
    <property type="entry name" value="NACHT_NTPase"/>
</dbReference>
<dbReference type="PROSITE" id="PS50297">
    <property type="entry name" value="ANK_REP_REGION"/>
    <property type="match status" value="7"/>
</dbReference>
<dbReference type="SUPFAM" id="SSF53474">
    <property type="entry name" value="alpha/beta-Hydrolases"/>
    <property type="match status" value="1"/>
</dbReference>
<evidence type="ECO:0000256" key="3">
    <source>
        <dbReference type="SAM" id="Phobius"/>
    </source>
</evidence>
<dbReference type="SMART" id="SM00248">
    <property type="entry name" value="ANK"/>
    <property type="match status" value="9"/>
</dbReference>
<name>A0AAJ0CGH3_9HYPO</name>
<evidence type="ECO:0000313" key="6">
    <source>
        <dbReference type="EMBL" id="KAK2591217.1"/>
    </source>
</evidence>
<dbReference type="AlphaFoldDB" id="A0AAJ0CGH3"/>
<keyword evidence="3" id="KW-1133">Transmembrane helix</keyword>
<feature type="repeat" description="ANK" evidence="2">
    <location>
        <begin position="1072"/>
        <end position="1104"/>
    </location>
</feature>
<dbReference type="Gene3D" id="3.40.50.1820">
    <property type="entry name" value="alpha/beta hydrolase"/>
    <property type="match status" value="1"/>
</dbReference>
<dbReference type="PRINTS" id="PR01415">
    <property type="entry name" value="ANKYRIN"/>
</dbReference>
<keyword evidence="7" id="KW-1185">Reference proteome</keyword>
<dbReference type="PANTHER" id="PTHR24118:SF99">
    <property type="entry name" value="POTE ANKYRIN DOMAIN FAMILY MEMBER 3C-RELATED"/>
    <property type="match status" value="1"/>
</dbReference>
<dbReference type="InterPro" id="IPR056884">
    <property type="entry name" value="NPHP3-like_N"/>
</dbReference>
<feature type="repeat" description="ANK" evidence="2">
    <location>
        <begin position="1105"/>
        <end position="1137"/>
    </location>
</feature>
<evidence type="ECO:0000256" key="4">
    <source>
        <dbReference type="SAM" id="SignalP"/>
    </source>
</evidence>
<keyword evidence="3" id="KW-0472">Membrane</keyword>
<keyword evidence="3" id="KW-0812">Transmembrane</keyword>
<evidence type="ECO:0000256" key="1">
    <source>
        <dbReference type="ARBA" id="ARBA00022737"/>
    </source>
</evidence>
<dbReference type="Pfam" id="PF24883">
    <property type="entry name" value="NPHP3_N"/>
    <property type="match status" value="1"/>
</dbReference>
<dbReference type="EMBL" id="JASWJB010000354">
    <property type="protein sequence ID" value="KAK2591217.1"/>
    <property type="molecule type" value="Genomic_DNA"/>
</dbReference>
<dbReference type="SUPFAM" id="SSF52540">
    <property type="entry name" value="P-loop containing nucleoside triphosphate hydrolases"/>
    <property type="match status" value="1"/>
</dbReference>
<dbReference type="Pfam" id="PF13637">
    <property type="entry name" value="Ank_4"/>
    <property type="match status" value="1"/>
</dbReference>
<feature type="chain" id="PRO_5042545962" description="NACHT domain-containing protein" evidence="4">
    <location>
        <begin position="19"/>
        <end position="1200"/>
    </location>
</feature>
<dbReference type="InterPro" id="IPR029058">
    <property type="entry name" value="AB_hydrolase_fold"/>
</dbReference>
<dbReference type="InterPro" id="IPR027417">
    <property type="entry name" value="P-loop_NTPase"/>
</dbReference>
<feature type="repeat" description="ANK" evidence="2">
    <location>
        <begin position="1166"/>
        <end position="1198"/>
    </location>
</feature>
<dbReference type="Pfam" id="PF13606">
    <property type="entry name" value="Ank_3"/>
    <property type="match status" value="1"/>
</dbReference>
<dbReference type="PANTHER" id="PTHR24118">
    <property type="entry name" value="POTE ANKYRIN DOMAIN"/>
    <property type="match status" value="1"/>
</dbReference>
<dbReference type="PROSITE" id="PS50837">
    <property type="entry name" value="NACHT"/>
    <property type="match status" value="1"/>
</dbReference>
<comment type="caution">
    <text evidence="6">The sequence shown here is derived from an EMBL/GenBank/DDBJ whole genome shotgun (WGS) entry which is preliminary data.</text>
</comment>
<feature type="domain" description="NACHT" evidence="5">
    <location>
        <begin position="436"/>
        <end position="587"/>
    </location>
</feature>
<proteinExistence type="predicted"/>
<evidence type="ECO:0000259" key="5">
    <source>
        <dbReference type="PROSITE" id="PS50837"/>
    </source>
</evidence>
<evidence type="ECO:0000256" key="2">
    <source>
        <dbReference type="PROSITE-ProRule" id="PRU00023"/>
    </source>
</evidence>
<dbReference type="Pfam" id="PF00023">
    <property type="entry name" value="Ank"/>
    <property type="match status" value="2"/>
</dbReference>
<dbReference type="Proteomes" id="UP001251528">
    <property type="component" value="Unassembled WGS sequence"/>
</dbReference>
<feature type="signal peptide" evidence="4">
    <location>
        <begin position="1"/>
        <end position="18"/>
    </location>
</feature>
<protein>
    <recommendedName>
        <fullName evidence="5">NACHT domain-containing protein</fullName>
    </recommendedName>
</protein>
<feature type="repeat" description="ANK" evidence="2">
    <location>
        <begin position="943"/>
        <end position="972"/>
    </location>
</feature>
<dbReference type="SUPFAM" id="SSF48403">
    <property type="entry name" value="Ankyrin repeat"/>
    <property type="match status" value="1"/>
</dbReference>
<feature type="repeat" description="ANK" evidence="2">
    <location>
        <begin position="882"/>
        <end position="909"/>
    </location>
</feature>
<keyword evidence="1" id="KW-0677">Repeat</keyword>
<feature type="repeat" description="ANK" evidence="2">
    <location>
        <begin position="1039"/>
        <end position="1071"/>
    </location>
</feature>